<keyword evidence="1" id="KW-0472">Membrane</keyword>
<keyword evidence="1" id="KW-0812">Transmembrane</keyword>
<evidence type="ECO:0000313" key="3">
    <source>
        <dbReference type="Proteomes" id="UP000002484"/>
    </source>
</evidence>
<protein>
    <recommendedName>
        <fullName evidence="4">DoxX family protein</fullName>
    </recommendedName>
</protein>
<dbReference type="HOGENOM" id="CLU_1784028_0_0_11"/>
<dbReference type="KEGG" id="fri:FraEuI1c_3011"/>
<evidence type="ECO:0000313" key="2">
    <source>
        <dbReference type="EMBL" id="ADP81036.1"/>
    </source>
</evidence>
<keyword evidence="3" id="KW-1185">Reference proteome</keyword>
<sequence length="145" mass="15158">MPVRRQLSRFAAGEGGCRGGGEIFVLSIALTVLLLLEVLPSAGAQLGRFEVGLKRLDELTRLGLADGRHLWVLPALGTVHLIGGAAVIVGIWLPAVGVAGAALEAAVFGWVLFRQLRAGDRGGALFAYSLFTSMALAVLVVDALR</sequence>
<reference evidence="2 3" key="1">
    <citation type="submission" date="2010-10" db="EMBL/GenBank/DDBJ databases">
        <title>Complete sequence of Frankia sp. EuI1c.</title>
        <authorList>
            <consortium name="US DOE Joint Genome Institute"/>
            <person name="Lucas S."/>
            <person name="Copeland A."/>
            <person name="Lapidus A."/>
            <person name="Cheng J.-F."/>
            <person name="Bruce D."/>
            <person name="Goodwin L."/>
            <person name="Pitluck S."/>
            <person name="Chertkov O."/>
            <person name="Detter J.C."/>
            <person name="Han C."/>
            <person name="Tapia R."/>
            <person name="Land M."/>
            <person name="Hauser L."/>
            <person name="Jeffries C."/>
            <person name="Kyrpides N."/>
            <person name="Ivanova N."/>
            <person name="Mikhailova N."/>
            <person name="Beauchemin N."/>
            <person name="Sen A."/>
            <person name="Sur S.A."/>
            <person name="Gtari M."/>
            <person name="Wall L."/>
            <person name="Tisa L."/>
            <person name="Woyke T."/>
        </authorList>
    </citation>
    <scope>NUCLEOTIDE SEQUENCE [LARGE SCALE GENOMIC DNA]</scope>
    <source>
        <strain evidence="3">DSM 45817 / CECT 9037 / EuI1c</strain>
    </source>
</reference>
<keyword evidence="1" id="KW-1133">Transmembrane helix</keyword>
<dbReference type="AlphaFoldDB" id="E3JBL6"/>
<evidence type="ECO:0008006" key="4">
    <source>
        <dbReference type="Google" id="ProtNLM"/>
    </source>
</evidence>
<organism evidence="2 3">
    <name type="scientific">Pseudofrankia inefficax (strain DSM 45817 / CECT 9037 / DDB 130130 / EuI1c)</name>
    <name type="common">Frankia inefficax</name>
    <dbReference type="NCBI Taxonomy" id="298654"/>
    <lineage>
        <taxon>Bacteria</taxon>
        <taxon>Bacillati</taxon>
        <taxon>Actinomycetota</taxon>
        <taxon>Actinomycetes</taxon>
        <taxon>Frankiales</taxon>
        <taxon>Frankiaceae</taxon>
        <taxon>Pseudofrankia</taxon>
    </lineage>
</organism>
<feature type="transmembrane region" description="Helical" evidence="1">
    <location>
        <begin position="70"/>
        <end position="89"/>
    </location>
</feature>
<dbReference type="STRING" id="298654.FraEuI1c_3011"/>
<accession>E3JBL6</accession>
<dbReference type="Proteomes" id="UP000002484">
    <property type="component" value="Chromosome"/>
</dbReference>
<proteinExistence type="predicted"/>
<gene>
    <name evidence="2" type="ordered locus">FraEuI1c_3011</name>
</gene>
<feature type="transmembrane region" description="Helical" evidence="1">
    <location>
        <begin position="125"/>
        <end position="144"/>
    </location>
</feature>
<evidence type="ECO:0000256" key="1">
    <source>
        <dbReference type="SAM" id="Phobius"/>
    </source>
</evidence>
<dbReference type="eggNOG" id="ENOG5031PVN">
    <property type="taxonomic scope" value="Bacteria"/>
</dbReference>
<name>E3JBL6_PSEI1</name>
<feature type="transmembrane region" description="Helical" evidence="1">
    <location>
        <begin position="95"/>
        <end position="113"/>
    </location>
</feature>
<dbReference type="EMBL" id="CP002299">
    <property type="protein sequence ID" value="ADP81036.1"/>
    <property type="molecule type" value="Genomic_DNA"/>
</dbReference>
<dbReference type="InParanoid" id="E3JBL6"/>